<keyword evidence="1" id="KW-0732">Signal</keyword>
<sequence length="266" mass="29620">MAFFIFFKLLLISTVAELAYSCRPEKKLKFCHNLPHCSCQQIYKNSVAPVSGEYQLCTPTSINFDVFCDFYDGYGYTYVSRESLGVLQTLSGLYTNKTNVVVRHRHTNGTQRGVEIAPLSEFTNTYPLSVQLSHADGFKTPLNAAMQPYIYIGFLPESYAKSTTKQGYQVAGVDYTFINCDSNPNSYLALFTNPSNGPLNDYYTQCCMTDLVSAWITKATVIPLPHYLPKKYFNDFEMHMGGCGGYVSTGSFPTVTGAAVGFKFVA</sequence>
<evidence type="ECO:0000313" key="2">
    <source>
        <dbReference type="EMBL" id="KAL3869527.1"/>
    </source>
</evidence>
<keyword evidence="3" id="KW-1185">Reference proteome</keyword>
<name>A0ABD3W9T6_SINWO</name>
<feature type="chain" id="PRO_5044764223" evidence="1">
    <location>
        <begin position="22"/>
        <end position="266"/>
    </location>
</feature>
<organism evidence="2 3">
    <name type="scientific">Sinanodonta woodiana</name>
    <name type="common">Chinese pond mussel</name>
    <name type="synonym">Anodonta woodiana</name>
    <dbReference type="NCBI Taxonomy" id="1069815"/>
    <lineage>
        <taxon>Eukaryota</taxon>
        <taxon>Metazoa</taxon>
        <taxon>Spiralia</taxon>
        <taxon>Lophotrochozoa</taxon>
        <taxon>Mollusca</taxon>
        <taxon>Bivalvia</taxon>
        <taxon>Autobranchia</taxon>
        <taxon>Heteroconchia</taxon>
        <taxon>Palaeoheterodonta</taxon>
        <taxon>Unionida</taxon>
        <taxon>Unionoidea</taxon>
        <taxon>Unionidae</taxon>
        <taxon>Unioninae</taxon>
        <taxon>Sinanodonta</taxon>
    </lineage>
</organism>
<evidence type="ECO:0000256" key="1">
    <source>
        <dbReference type="SAM" id="SignalP"/>
    </source>
</evidence>
<reference evidence="2 3" key="1">
    <citation type="submission" date="2024-11" db="EMBL/GenBank/DDBJ databases">
        <title>Chromosome-level genome assembly of the freshwater bivalve Anodonta woodiana.</title>
        <authorList>
            <person name="Chen X."/>
        </authorList>
    </citation>
    <scope>NUCLEOTIDE SEQUENCE [LARGE SCALE GENOMIC DNA]</scope>
    <source>
        <strain evidence="2">MN2024</strain>
        <tissue evidence="2">Gills</tissue>
    </source>
</reference>
<evidence type="ECO:0000313" key="3">
    <source>
        <dbReference type="Proteomes" id="UP001634394"/>
    </source>
</evidence>
<protein>
    <submittedName>
        <fullName evidence="2">Uncharacterized protein</fullName>
    </submittedName>
</protein>
<dbReference type="EMBL" id="JBJQND010000008">
    <property type="protein sequence ID" value="KAL3869527.1"/>
    <property type="molecule type" value="Genomic_DNA"/>
</dbReference>
<accession>A0ABD3W9T6</accession>
<dbReference type="AlphaFoldDB" id="A0ABD3W9T6"/>
<comment type="caution">
    <text evidence="2">The sequence shown here is derived from an EMBL/GenBank/DDBJ whole genome shotgun (WGS) entry which is preliminary data.</text>
</comment>
<feature type="signal peptide" evidence="1">
    <location>
        <begin position="1"/>
        <end position="21"/>
    </location>
</feature>
<proteinExistence type="predicted"/>
<gene>
    <name evidence="2" type="ORF">ACJMK2_042196</name>
</gene>
<dbReference type="Proteomes" id="UP001634394">
    <property type="component" value="Unassembled WGS sequence"/>
</dbReference>